<dbReference type="Pfam" id="PF00291">
    <property type="entry name" value="PALP"/>
    <property type="match status" value="1"/>
</dbReference>
<gene>
    <name evidence="7" type="ORF">SEPCBS57363_001136</name>
</gene>
<dbReference type="EMBL" id="CAWUOM010000011">
    <property type="protein sequence ID" value="CAK7264558.1"/>
    <property type="molecule type" value="Genomic_DNA"/>
</dbReference>
<dbReference type="PIRSF" id="PIRSF006278">
    <property type="entry name" value="ACCD_DCysDesulf"/>
    <property type="match status" value="1"/>
</dbReference>
<reference evidence="7 8" key="1">
    <citation type="submission" date="2024-01" db="EMBL/GenBank/DDBJ databases">
        <authorList>
            <person name="Allen C."/>
            <person name="Tagirdzhanova G."/>
        </authorList>
    </citation>
    <scope>NUCLEOTIDE SEQUENCE [LARGE SCALE GENOMIC DNA]</scope>
    <source>
        <strain evidence="7 8">CBS 573.63</strain>
    </source>
</reference>
<dbReference type="NCBIfam" id="TIGR01274">
    <property type="entry name" value="ACC_deam"/>
    <property type="match status" value="1"/>
</dbReference>
<dbReference type="InterPro" id="IPR036052">
    <property type="entry name" value="TrpB-like_PALP_sf"/>
</dbReference>
<dbReference type="SUPFAM" id="SSF53686">
    <property type="entry name" value="Tryptophan synthase beta subunit-like PLP-dependent enzymes"/>
    <property type="match status" value="1"/>
</dbReference>
<evidence type="ECO:0000259" key="6">
    <source>
        <dbReference type="Pfam" id="PF00291"/>
    </source>
</evidence>
<feature type="domain" description="Tryptophan synthase beta chain-like PALP" evidence="6">
    <location>
        <begin position="24"/>
        <end position="350"/>
    </location>
</feature>
<comment type="caution">
    <text evidence="7">The sequence shown here is derived from an EMBL/GenBank/DDBJ whole genome shotgun (WGS) entry which is preliminary data.</text>
</comment>
<keyword evidence="8" id="KW-1185">Reference proteome</keyword>
<accession>A0ABP0D8L3</accession>
<proteinExistence type="inferred from homology"/>
<evidence type="ECO:0000256" key="5">
    <source>
        <dbReference type="ARBA" id="ARBA00022898"/>
    </source>
</evidence>
<protein>
    <recommendedName>
        <fullName evidence="6">Tryptophan synthase beta chain-like PALP domain-containing protein</fullName>
    </recommendedName>
</protein>
<dbReference type="InterPro" id="IPR005965">
    <property type="entry name" value="ACP_carboxylate_deaminase"/>
</dbReference>
<evidence type="ECO:0000313" key="8">
    <source>
        <dbReference type="Proteomes" id="UP001642501"/>
    </source>
</evidence>
<comment type="similarity">
    <text evidence="3">Belongs to the ACC deaminase/D-cysteine desulfhydrase family.</text>
</comment>
<sequence>MASLTMPDTVTLPEPFALIPREQLLFGPSPIQPLPRMSKALCPDPSKLVNIYAKREDCSTGLAFGGNKTRKLEYFVPAILASCADTIISIGGVQSNHTRQVAALAARLGLKAALVQEHWVDWHDPGYETVGNIQLSRLMGADVRLDPSPFGIEHKPTLKLLQSELEASGAKPFYIPAGASDHPLGGLGFARWAFEVEQQEQALGVFFDVIIVCAVTGSTMGGMVAGFKLADKLRQAKNGGTAPTRKVIGIDASATVPQTAAQVLRIAQTTGTAIGLAEGEITEADILLDDRYHAGTYGIPDKTTIDAIKFGAATEAFITDPVYEGKSLAGMMDLIRRGEIPAGANVLYAHLGGQLALSAYTTME</sequence>
<dbReference type="Proteomes" id="UP001642501">
    <property type="component" value="Unassembled WGS sequence"/>
</dbReference>
<name>A0ABP0D8L3_9PEZI</name>
<evidence type="ECO:0000256" key="1">
    <source>
        <dbReference type="ARBA" id="ARBA00001132"/>
    </source>
</evidence>
<keyword evidence="4" id="KW-0378">Hydrolase</keyword>
<dbReference type="CDD" id="cd06449">
    <property type="entry name" value="ACCD"/>
    <property type="match status" value="1"/>
</dbReference>
<evidence type="ECO:0000256" key="2">
    <source>
        <dbReference type="ARBA" id="ARBA00001933"/>
    </source>
</evidence>
<dbReference type="InterPro" id="IPR027278">
    <property type="entry name" value="ACCD_DCysDesulf"/>
</dbReference>
<evidence type="ECO:0000256" key="4">
    <source>
        <dbReference type="ARBA" id="ARBA00022801"/>
    </source>
</evidence>
<dbReference type="Gene3D" id="3.40.50.1100">
    <property type="match status" value="2"/>
</dbReference>
<organism evidence="7 8">
    <name type="scientific">Sporothrix epigloea</name>
    <dbReference type="NCBI Taxonomy" id="1892477"/>
    <lineage>
        <taxon>Eukaryota</taxon>
        <taxon>Fungi</taxon>
        <taxon>Dikarya</taxon>
        <taxon>Ascomycota</taxon>
        <taxon>Pezizomycotina</taxon>
        <taxon>Sordariomycetes</taxon>
        <taxon>Sordariomycetidae</taxon>
        <taxon>Ophiostomatales</taxon>
        <taxon>Ophiostomataceae</taxon>
        <taxon>Sporothrix</taxon>
    </lineage>
</organism>
<comment type="catalytic activity">
    <reaction evidence="1">
        <text>1-aminocyclopropane-1-carboxylate + H2O = 2-oxobutanoate + NH4(+)</text>
        <dbReference type="Rhea" id="RHEA:16933"/>
        <dbReference type="ChEBI" id="CHEBI:15377"/>
        <dbReference type="ChEBI" id="CHEBI:16763"/>
        <dbReference type="ChEBI" id="CHEBI:28938"/>
        <dbReference type="ChEBI" id="CHEBI:58360"/>
        <dbReference type="EC" id="3.5.99.7"/>
    </reaction>
</comment>
<evidence type="ECO:0000313" key="7">
    <source>
        <dbReference type="EMBL" id="CAK7264558.1"/>
    </source>
</evidence>
<evidence type="ECO:0000256" key="3">
    <source>
        <dbReference type="ARBA" id="ARBA00008639"/>
    </source>
</evidence>
<dbReference type="PANTHER" id="PTHR43780">
    <property type="entry name" value="1-AMINOCYCLOPROPANE-1-CARBOXYLATE DEAMINASE-RELATED"/>
    <property type="match status" value="1"/>
</dbReference>
<keyword evidence="5" id="KW-0663">Pyridoxal phosphate</keyword>
<dbReference type="PANTHER" id="PTHR43780:SF2">
    <property type="entry name" value="1-AMINOCYCLOPROPANE-1-CARBOXYLATE DEAMINASE-RELATED"/>
    <property type="match status" value="1"/>
</dbReference>
<comment type="cofactor">
    <cofactor evidence="2">
        <name>pyridoxal 5'-phosphate</name>
        <dbReference type="ChEBI" id="CHEBI:597326"/>
    </cofactor>
</comment>
<dbReference type="InterPro" id="IPR001926">
    <property type="entry name" value="TrpB-like_PALP"/>
</dbReference>